<gene>
    <name evidence="1" type="ORF">FA707_01245</name>
</gene>
<protein>
    <submittedName>
        <fullName evidence="1">Uncharacterized protein</fullName>
    </submittedName>
</protein>
<dbReference type="Proteomes" id="UP000298615">
    <property type="component" value="Chromosome"/>
</dbReference>
<accession>A0A4D7CTJ0</accession>
<name>A0A4D7CTJ0_9ENTE</name>
<sequence>MTMILLLLACSVVLGVVITIIMNYRKKEQTDEMYGVLTNILYSLGIATLVYGIIVLAYTIIFLLSSDLFT</sequence>
<keyword evidence="2" id="KW-1185">Reference proteome</keyword>
<dbReference type="OrthoDB" id="9903201at2"/>
<dbReference type="AlphaFoldDB" id="A0A4D7CTJ0"/>
<dbReference type="EMBL" id="CP039712">
    <property type="protein sequence ID" value="QCI85676.1"/>
    <property type="molecule type" value="Genomic_DNA"/>
</dbReference>
<dbReference type="RefSeq" id="WP_136952521.1">
    <property type="nucleotide sequence ID" value="NZ_CP039712.1"/>
</dbReference>
<dbReference type="KEGG" id="vao:FA707_01245"/>
<organism evidence="1 2">
    <name type="scientific">Vagococcus zengguangii</name>
    <dbReference type="NCBI Taxonomy" id="2571750"/>
    <lineage>
        <taxon>Bacteria</taxon>
        <taxon>Bacillati</taxon>
        <taxon>Bacillota</taxon>
        <taxon>Bacilli</taxon>
        <taxon>Lactobacillales</taxon>
        <taxon>Enterococcaceae</taxon>
        <taxon>Vagococcus</taxon>
    </lineage>
</organism>
<evidence type="ECO:0000313" key="2">
    <source>
        <dbReference type="Proteomes" id="UP000298615"/>
    </source>
</evidence>
<evidence type="ECO:0000313" key="1">
    <source>
        <dbReference type="EMBL" id="QCI85676.1"/>
    </source>
</evidence>
<proteinExistence type="predicted"/>
<reference evidence="1 2" key="1">
    <citation type="submission" date="2019-04" db="EMBL/GenBank/DDBJ databases">
        <title>Vagococcus sp. nov., isolated from faeces of yaks (Bos grunniens).</title>
        <authorList>
            <person name="Ge Y."/>
        </authorList>
    </citation>
    <scope>NUCLEOTIDE SEQUENCE [LARGE SCALE GENOMIC DNA]</scope>
    <source>
        <strain evidence="1 2">MN-17</strain>
    </source>
</reference>